<dbReference type="GO" id="GO:0008803">
    <property type="term" value="F:bis(5'-nucleosyl)-tetraphosphatase (symmetrical) activity"/>
    <property type="evidence" value="ECO:0007669"/>
    <property type="project" value="TreeGrafter"/>
</dbReference>
<dbReference type="GO" id="GO:0004722">
    <property type="term" value="F:protein serine/threonine phosphatase activity"/>
    <property type="evidence" value="ECO:0007669"/>
    <property type="project" value="UniProtKB-EC"/>
</dbReference>
<feature type="domain" description="Calcineurin-like phosphoesterase" evidence="1">
    <location>
        <begin position="3"/>
        <end position="173"/>
    </location>
</feature>
<dbReference type="Pfam" id="PF00149">
    <property type="entry name" value="Metallophos"/>
    <property type="match status" value="1"/>
</dbReference>
<dbReference type="InterPro" id="IPR029052">
    <property type="entry name" value="Metallo-depent_PP-like"/>
</dbReference>
<dbReference type="EC" id="3.1.3.16" evidence="2"/>
<dbReference type="RefSeq" id="WP_146524033.1">
    <property type="nucleotide sequence ID" value="NZ_SJPV01000001.1"/>
</dbReference>
<organism evidence="2 3">
    <name type="scientific">Novipirellula artificiosorum</name>
    <dbReference type="NCBI Taxonomy" id="2528016"/>
    <lineage>
        <taxon>Bacteria</taxon>
        <taxon>Pseudomonadati</taxon>
        <taxon>Planctomycetota</taxon>
        <taxon>Planctomycetia</taxon>
        <taxon>Pirellulales</taxon>
        <taxon>Pirellulaceae</taxon>
        <taxon>Novipirellula</taxon>
    </lineage>
</organism>
<dbReference type="GO" id="GO:0005737">
    <property type="term" value="C:cytoplasm"/>
    <property type="evidence" value="ECO:0007669"/>
    <property type="project" value="TreeGrafter"/>
</dbReference>
<dbReference type="AlphaFoldDB" id="A0A5C6DWS1"/>
<sequence length="217" mass="24154">MIRTIAIGDIHGCSIALESLINAIDPQPKDTIIPLGDYVDRGIDSKGVLDQLIKLGDRCHLVPILGNHDQMMLHAKNGRSDFQFWLNCGGDAALDSYGSSSQLDLIPSSHFRFLKSCHSYFETETHIFLHANYKPDVPLEKQDDKTIRWLSLRDYVPRTRHCSGKTVVAGHTPQPEILDLGFLICLDTGVCDGGWLTALDVESGKVWQVNEAGEIRK</sequence>
<dbReference type="InterPro" id="IPR004843">
    <property type="entry name" value="Calcineurin-like_PHP"/>
</dbReference>
<dbReference type="OrthoDB" id="384253at2"/>
<accession>A0A5C6DWS1</accession>
<dbReference type="PANTHER" id="PTHR42850:SF4">
    <property type="entry name" value="ZINC-DEPENDENT ENDOPOLYPHOSPHATASE"/>
    <property type="match status" value="1"/>
</dbReference>
<dbReference type="SUPFAM" id="SSF56300">
    <property type="entry name" value="Metallo-dependent phosphatases"/>
    <property type="match status" value="1"/>
</dbReference>
<protein>
    <submittedName>
        <fullName evidence="2">Serine/threonine-protein phosphatase 1</fullName>
        <ecNumber evidence="2">3.1.3.16</ecNumber>
    </submittedName>
</protein>
<dbReference type="EMBL" id="SJPV01000001">
    <property type="protein sequence ID" value="TWU41873.1"/>
    <property type="molecule type" value="Genomic_DNA"/>
</dbReference>
<evidence type="ECO:0000313" key="2">
    <source>
        <dbReference type="EMBL" id="TWU41873.1"/>
    </source>
</evidence>
<dbReference type="CDD" id="cd00144">
    <property type="entry name" value="MPP_PPP_family"/>
    <property type="match status" value="1"/>
</dbReference>
<keyword evidence="3" id="KW-1185">Reference proteome</keyword>
<evidence type="ECO:0000259" key="1">
    <source>
        <dbReference type="Pfam" id="PF00149"/>
    </source>
</evidence>
<dbReference type="Gene3D" id="3.60.21.10">
    <property type="match status" value="1"/>
</dbReference>
<gene>
    <name evidence="2" type="primary">pphA_1</name>
    <name evidence="2" type="ORF">Poly41_01660</name>
</gene>
<comment type="caution">
    <text evidence="2">The sequence shown here is derived from an EMBL/GenBank/DDBJ whole genome shotgun (WGS) entry which is preliminary data.</text>
</comment>
<dbReference type="Proteomes" id="UP000319143">
    <property type="component" value="Unassembled WGS sequence"/>
</dbReference>
<reference evidence="2 3" key="1">
    <citation type="submission" date="2019-02" db="EMBL/GenBank/DDBJ databases">
        <title>Deep-cultivation of Planctomycetes and their phenomic and genomic characterization uncovers novel biology.</title>
        <authorList>
            <person name="Wiegand S."/>
            <person name="Jogler M."/>
            <person name="Boedeker C."/>
            <person name="Pinto D."/>
            <person name="Vollmers J."/>
            <person name="Rivas-Marin E."/>
            <person name="Kohn T."/>
            <person name="Peeters S.H."/>
            <person name="Heuer A."/>
            <person name="Rast P."/>
            <person name="Oberbeckmann S."/>
            <person name="Bunk B."/>
            <person name="Jeske O."/>
            <person name="Meyerdierks A."/>
            <person name="Storesund J.E."/>
            <person name="Kallscheuer N."/>
            <person name="Luecker S."/>
            <person name="Lage O.M."/>
            <person name="Pohl T."/>
            <person name="Merkel B.J."/>
            <person name="Hornburger P."/>
            <person name="Mueller R.-W."/>
            <person name="Bruemmer F."/>
            <person name="Labrenz M."/>
            <person name="Spormann A.M."/>
            <person name="Op Den Camp H."/>
            <person name="Overmann J."/>
            <person name="Amann R."/>
            <person name="Jetten M.S.M."/>
            <person name="Mascher T."/>
            <person name="Medema M.H."/>
            <person name="Devos D.P."/>
            <person name="Kaster A.-K."/>
            <person name="Ovreas L."/>
            <person name="Rohde M."/>
            <person name="Galperin M.Y."/>
            <person name="Jogler C."/>
        </authorList>
    </citation>
    <scope>NUCLEOTIDE SEQUENCE [LARGE SCALE GENOMIC DNA]</scope>
    <source>
        <strain evidence="2 3">Poly41</strain>
    </source>
</reference>
<dbReference type="InterPro" id="IPR050126">
    <property type="entry name" value="Ap4A_hydrolase"/>
</dbReference>
<dbReference type="GO" id="GO:0110154">
    <property type="term" value="P:RNA decapping"/>
    <property type="evidence" value="ECO:0007669"/>
    <property type="project" value="TreeGrafter"/>
</dbReference>
<proteinExistence type="predicted"/>
<evidence type="ECO:0000313" key="3">
    <source>
        <dbReference type="Proteomes" id="UP000319143"/>
    </source>
</evidence>
<name>A0A5C6DWS1_9BACT</name>
<dbReference type="PANTHER" id="PTHR42850">
    <property type="entry name" value="METALLOPHOSPHOESTERASE"/>
    <property type="match status" value="1"/>
</dbReference>
<keyword evidence="2" id="KW-0378">Hydrolase</keyword>